<reference evidence="2 5" key="2">
    <citation type="submission" date="2020-12" db="EMBL/GenBank/DDBJ databases">
        <title>FDA dAtabase for Regulatory Grade micrObial Sequences (FDA-ARGOS): Supporting development and validation of Infectious Disease Dx tests.</title>
        <authorList>
            <person name="Sproer C."/>
            <person name="Gronow S."/>
            <person name="Severitt S."/>
            <person name="Schroder I."/>
            <person name="Tallon L."/>
            <person name="Sadzewicz L."/>
            <person name="Zhao X."/>
            <person name="Boylan J."/>
            <person name="Ott S."/>
            <person name="Bowen H."/>
            <person name="Vavikolanu K."/>
            <person name="Mehta A."/>
            <person name="Aluvathingal J."/>
            <person name="Nadendla S."/>
            <person name="Lowell S."/>
            <person name="Myers T."/>
            <person name="Yan Y."/>
            <person name="Sichtig H."/>
        </authorList>
    </citation>
    <scope>NUCLEOTIDE SEQUENCE [LARGE SCALE GENOMIC DNA]</scope>
    <source>
        <strain evidence="2 5">FDAARGOS_910</strain>
    </source>
</reference>
<protein>
    <submittedName>
        <fullName evidence="2">SocA family protein</fullName>
    </submittedName>
</protein>
<proteinExistence type="predicted"/>
<dbReference type="InterPro" id="IPR025272">
    <property type="entry name" value="SocA_Panacea"/>
</dbReference>
<name>A0A380U4H2_ACIJO</name>
<evidence type="ECO:0000313" key="4">
    <source>
        <dbReference type="Proteomes" id="UP000254227"/>
    </source>
</evidence>
<dbReference type="RefSeq" id="WP_004695912.1">
    <property type="nucleotide sequence ID" value="NZ_BBTB01000032.1"/>
</dbReference>
<dbReference type="EMBL" id="CP065666">
    <property type="protein sequence ID" value="QPS04838.1"/>
    <property type="molecule type" value="Genomic_DNA"/>
</dbReference>
<organism evidence="3 4">
    <name type="scientific">Acinetobacter johnsonii</name>
    <dbReference type="NCBI Taxonomy" id="40214"/>
    <lineage>
        <taxon>Bacteria</taxon>
        <taxon>Pseudomonadati</taxon>
        <taxon>Pseudomonadota</taxon>
        <taxon>Gammaproteobacteria</taxon>
        <taxon>Moraxellales</taxon>
        <taxon>Moraxellaceae</taxon>
        <taxon>Acinetobacter</taxon>
    </lineage>
</organism>
<reference evidence="3 4" key="1">
    <citation type="submission" date="2018-06" db="EMBL/GenBank/DDBJ databases">
        <authorList>
            <consortium name="Pathogen Informatics"/>
            <person name="Doyle S."/>
        </authorList>
    </citation>
    <scope>NUCLEOTIDE SEQUENCE [LARGE SCALE GENOMIC DNA]</scope>
    <source>
        <strain evidence="3 4">NCTC10308</strain>
    </source>
</reference>
<dbReference type="AlphaFoldDB" id="A0A380U4H2"/>
<accession>A0A380U4H2</accession>
<dbReference type="EMBL" id="UFRV01000006">
    <property type="protein sequence ID" value="SUT95453.1"/>
    <property type="molecule type" value="Genomic_DNA"/>
</dbReference>
<evidence type="ECO:0000313" key="2">
    <source>
        <dbReference type="EMBL" id="QPS04838.1"/>
    </source>
</evidence>
<evidence type="ECO:0000313" key="3">
    <source>
        <dbReference type="EMBL" id="SUT95453.1"/>
    </source>
</evidence>
<dbReference type="Proteomes" id="UP000254227">
    <property type="component" value="Unassembled WGS sequence"/>
</dbReference>
<sequence>MLINRDREKLLHSVAFFAKNVEKCGKIKLFKLLYFLDFEHYKLTGRNVTGMDYFAWQMGPVPVELFDEINSPEPDMAEILSFKEIPVYQGKNTMLKVETKKDFDSSFFTKRELKIMNDLVVAYKDTLADDMIEATHLENLPWHQIYNIENNKRGLIPYELAFRRQEYDEMKRIAQDRLEVIEKLS</sequence>
<evidence type="ECO:0000313" key="5">
    <source>
        <dbReference type="Proteomes" id="UP000595107"/>
    </source>
</evidence>
<dbReference type="Proteomes" id="UP000595107">
    <property type="component" value="Chromosome"/>
</dbReference>
<feature type="domain" description="Antitoxin SocA-like Panacea" evidence="1">
    <location>
        <begin position="29"/>
        <end position="143"/>
    </location>
</feature>
<gene>
    <name evidence="2" type="ORF">I6G67_05095</name>
    <name evidence="3" type="ORF">NCTC10308_01739</name>
</gene>
<dbReference type="Pfam" id="PF13274">
    <property type="entry name" value="SocA_Panacea"/>
    <property type="match status" value="1"/>
</dbReference>
<evidence type="ECO:0000259" key="1">
    <source>
        <dbReference type="Pfam" id="PF13274"/>
    </source>
</evidence>